<keyword evidence="2" id="KW-1185">Reference proteome</keyword>
<dbReference type="EMBL" id="AP015044">
    <property type="protein sequence ID" value="BAU01502.1"/>
    <property type="molecule type" value="Genomic_DNA"/>
</dbReference>
<proteinExistence type="predicted"/>
<evidence type="ECO:0008006" key="3">
    <source>
        <dbReference type="Google" id="ProtNLM"/>
    </source>
</evidence>
<evidence type="ECO:0000313" key="2">
    <source>
        <dbReference type="Proteomes" id="UP000291084"/>
    </source>
</evidence>
<name>A0A0S3T8B0_PHAAN</name>
<organism evidence="1 2">
    <name type="scientific">Vigna angularis var. angularis</name>
    <dbReference type="NCBI Taxonomy" id="157739"/>
    <lineage>
        <taxon>Eukaryota</taxon>
        <taxon>Viridiplantae</taxon>
        <taxon>Streptophyta</taxon>
        <taxon>Embryophyta</taxon>
        <taxon>Tracheophyta</taxon>
        <taxon>Spermatophyta</taxon>
        <taxon>Magnoliopsida</taxon>
        <taxon>eudicotyledons</taxon>
        <taxon>Gunneridae</taxon>
        <taxon>Pentapetalae</taxon>
        <taxon>rosids</taxon>
        <taxon>fabids</taxon>
        <taxon>Fabales</taxon>
        <taxon>Fabaceae</taxon>
        <taxon>Papilionoideae</taxon>
        <taxon>50 kb inversion clade</taxon>
        <taxon>NPAAA clade</taxon>
        <taxon>indigoferoid/millettioid clade</taxon>
        <taxon>Phaseoleae</taxon>
        <taxon>Vigna</taxon>
    </lineage>
</organism>
<dbReference type="Proteomes" id="UP000291084">
    <property type="component" value="Chromosome 11"/>
</dbReference>
<sequence>LIHAITTFLPSFQNKLNITIIDDNQVLHNNKVHLKEHFLAFKACIDGFLFCKPLVLVDGTLLNGKYMDTFLAAIAQDRKNNII</sequence>
<gene>
    <name evidence="1" type="primary">Vigan.11G074800</name>
    <name evidence="1" type="ORF">VIGAN_11074800</name>
</gene>
<dbReference type="AlphaFoldDB" id="A0A0S3T8B0"/>
<reference evidence="1 2" key="1">
    <citation type="journal article" date="2015" name="Sci. Rep.">
        <title>The power of single molecule real-time sequencing technology in the de novo assembly of a eukaryotic genome.</title>
        <authorList>
            <person name="Sakai H."/>
            <person name="Naito K."/>
            <person name="Ogiso-Tanaka E."/>
            <person name="Takahashi Y."/>
            <person name="Iseki K."/>
            <person name="Muto C."/>
            <person name="Satou K."/>
            <person name="Teruya K."/>
            <person name="Shiroma A."/>
            <person name="Shimoji M."/>
            <person name="Hirano T."/>
            <person name="Itoh T."/>
            <person name="Kaga A."/>
            <person name="Tomooka N."/>
        </authorList>
    </citation>
    <scope>NUCLEOTIDE SEQUENCE [LARGE SCALE GENOMIC DNA]</scope>
    <source>
        <strain evidence="2">cv. Shumari</strain>
    </source>
</reference>
<accession>A0A0S3T8B0</accession>
<protein>
    <recommendedName>
        <fullName evidence="3">MULE transposase domain-containing protein</fullName>
    </recommendedName>
</protein>
<feature type="non-terminal residue" evidence="1">
    <location>
        <position position="1"/>
    </location>
</feature>
<evidence type="ECO:0000313" key="1">
    <source>
        <dbReference type="EMBL" id="BAU01502.1"/>
    </source>
</evidence>